<reference evidence="2 3" key="1">
    <citation type="submission" date="2008-05" db="EMBL/GenBank/DDBJ databases">
        <title>Complete sequence of chromosome of Geobacter lovleyi SZ.</title>
        <authorList>
            <consortium name="US DOE Joint Genome Institute"/>
            <person name="Lucas S."/>
            <person name="Copeland A."/>
            <person name="Lapidus A."/>
            <person name="Glavina del Rio T."/>
            <person name="Dalin E."/>
            <person name="Tice H."/>
            <person name="Bruce D."/>
            <person name="Goodwin L."/>
            <person name="Pitluck S."/>
            <person name="Chertkov O."/>
            <person name="Meincke L."/>
            <person name="Brettin T."/>
            <person name="Detter J.C."/>
            <person name="Han C."/>
            <person name="Tapia R."/>
            <person name="Kuske C.R."/>
            <person name="Schmutz J."/>
            <person name="Larimer F."/>
            <person name="Land M."/>
            <person name="Hauser L."/>
            <person name="Kyrpides N."/>
            <person name="Mikhailova N."/>
            <person name="Sung Y."/>
            <person name="Fletcher K.E."/>
            <person name="Ritalahti K.M."/>
            <person name="Loeffler F.E."/>
            <person name="Richardson P."/>
        </authorList>
    </citation>
    <scope>NUCLEOTIDE SEQUENCE [LARGE SCALE GENOMIC DNA]</scope>
    <source>
        <strain evidence="3">ATCC BAA-1151 / DSM 17278 / SZ</strain>
    </source>
</reference>
<evidence type="ECO:0000313" key="2">
    <source>
        <dbReference type="EMBL" id="ACD94702.1"/>
    </source>
</evidence>
<dbReference type="InterPro" id="IPR001173">
    <property type="entry name" value="Glyco_trans_2-like"/>
</dbReference>
<dbReference type="OrthoDB" id="5393620at2"/>
<dbReference type="PANTHER" id="PTHR43179">
    <property type="entry name" value="RHAMNOSYLTRANSFERASE WBBL"/>
    <property type="match status" value="1"/>
</dbReference>
<accession>B3E5N1</accession>
<dbReference type="Proteomes" id="UP000002420">
    <property type="component" value="Chromosome"/>
</dbReference>
<dbReference type="InterPro" id="IPR029044">
    <property type="entry name" value="Nucleotide-diphossugar_trans"/>
</dbReference>
<evidence type="ECO:0000313" key="3">
    <source>
        <dbReference type="Proteomes" id="UP000002420"/>
    </source>
</evidence>
<dbReference type="eggNOG" id="COG1216">
    <property type="taxonomic scope" value="Bacteria"/>
</dbReference>
<dbReference type="Gene3D" id="3.90.550.10">
    <property type="entry name" value="Spore Coat Polysaccharide Biosynthesis Protein SpsA, Chain A"/>
    <property type="match status" value="1"/>
</dbReference>
<proteinExistence type="predicted"/>
<sequence length="341" mass="37568">MTAPTFDIIIPVWNNPTETRACLVSILGCSPIARMIIINNGCDRTTELMLEEFCDHLGERALYMTMERNIGFVPAVNRALARSDADWALIVRPSGTLSGTCFQQILATADTRQAGIITPHCPSEHPLPAQLVKSGCAVIEACDISFSLLALSKAMRDSIGLFDEELDSGPWCLRDYRHRADAHGFRTCLLPGATSDAEPATIFGSRERRRKQEEAAIATFRERWGKQQHVAIYLPKDTEEAHLHALLEQLLAAARRGHRLELFLHRRQYLAALHKGAACLHCGVTLHRLSLLSPLRSLTRSMAALLKQHPGLQPVCGLDGIPFPGYDTALPAATLTQLANP</sequence>
<protein>
    <submittedName>
        <fullName evidence="2">Glycosyl transferase family 2</fullName>
    </submittedName>
</protein>
<keyword evidence="3" id="KW-1185">Reference proteome</keyword>
<dbReference type="STRING" id="398767.Glov_0979"/>
<dbReference type="GO" id="GO:0016740">
    <property type="term" value="F:transferase activity"/>
    <property type="evidence" value="ECO:0007669"/>
    <property type="project" value="UniProtKB-KW"/>
</dbReference>
<dbReference type="KEGG" id="glo:Glov_0979"/>
<dbReference type="Pfam" id="PF00535">
    <property type="entry name" value="Glycos_transf_2"/>
    <property type="match status" value="1"/>
</dbReference>
<keyword evidence="2" id="KW-0808">Transferase</keyword>
<dbReference type="EMBL" id="CP001089">
    <property type="protein sequence ID" value="ACD94702.1"/>
    <property type="molecule type" value="Genomic_DNA"/>
</dbReference>
<evidence type="ECO:0000259" key="1">
    <source>
        <dbReference type="Pfam" id="PF00535"/>
    </source>
</evidence>
<dbReference type="CAZy" id="GT2">
    <property type="family name" value="Glycosyltransferase Family 2"/>
</dbReference>
<dbReference type="RefSeq" id="WP_012469052.1">
    <property type="nucleotide sequence ID" value="NC_010814.1"/>
</dbReference>
<name>B3E5N1_TRIL1</name>
<dbReference type="AlphaFoldDB" id="B3E5N1"/>
<feature type="domain" description="Glycosyltransferase 2-like" evidence="1">
    <location>
        <begin position="8"/>
        <end position="111"/>
    </location>
</feature>
<dbReference type="PANTHER" id="PTHR43179:SF7">
    <property type="entry name" value="RHAMNOSYLTRANSFERASE WBBL"/>
    <property type="match status" value="1"/>
</dbReference>
<organism evidence="2 3">
    <name type="scientific">Trichlorobacter lovleyi (strain ATCC BAA-1151 / DSM 17278 / SZ)</name>
    <name type="common">Geobacter lovleyi</name>
    <dbReference type="NCBI Taxonomy" id="398767"/>
    <lineage>
        <taxon>Bacteria</taxon>
        <taxon>Pseudomonadati</taxon>
        <taxon>Thermodesulfobacteriota</taxon>
        <taxon>Desulfuromonadia</taxon>
        <taxon>Geobacterales</taxon>
        <taxon>Geobacteraceae</taxon>
        <taxon>Trichlorobacter</taxon>
    </lineage>
</organism>
<dbReference type="HOGENOM" id="CLU_823260_0_0_7"/>
<gene>
    <name evidence="2" type="ordered locus">Glov_0979</name>
</gene>
<dbReference type="SUPFAM" id="SSF53448">
    <property type="entry name" value="Nucleotide-diphospho-sugar transferases"/>
    <property type="match status" value="1"/>
</dbReference>